<name>W7Y620_9BACL</name>
<keyword evidence="2" id="KW-1185">Reference proteome</keyword>
<dbReference type="STRING" id="1236976.JCM16418_231"/>
<dbReference type="EMBL" id="BAVZ01000001">
    <property type="protein sequence ID" value="GAF06280.1"/>
    <property type="molecule type" value="Genomic_DNA"/>
</dbReference>
<dbReference type="Proteomes" id="UP000019364">
    <property type="component" value="Unassembled WGS sequence"/>
</dbReference>
<protein>
    <submittedName>
        <fullName evidence="1">Uncharacterized protein</fullName>
    </submittedName>
</protein>
<organism evidence="1 2">
    <name type="scientific">Paenibacillus pini JCM 16418</name>
    <dbReference type="NCBI Taxonomy" id="1236976"/>
    <lineage>
        <taxon>Bacteria</taxon>
        <taxon>Bacillati</taxon>
        <taxon>Bacillota</taxon>
        <taxon>Bacilli</taxon>
        <taxon>Bacillales</taxon>
        <taxon>Paenibacillaceae</taxon>
        <taxon>Paenibacillus</taxon>
    </lineage>
</organism>
<proteinExistence type="predicted"/>
<comment type="caution">
    <text evidence="1">The sequence shown here is derived from an EMBL/GenBank/DDBJ whole genome shotgun (WGS) entry which is preliminary data.</text>
</comment>
<evidence type="ECO:0000313" key="1">
    <source>
        <dbReference type="EMBL" id="GAF06280.1"/>
    </source>
</evidence>
<dbReference type="AlphaFoldDB" id="W7Y620"/>
<evidence type="ECO:0000313" key="2">
    <source>
        <dbReference type="Proteomes" id="UP000019364"/>
    </source>
</evidence>
<gene>
    <name evidence="1" type="ORF">JCM16418_231</name>
</gene>
<accession>W7Y620</accession>
<dbReference type="OrthoDB" id="1797229at2"/>
<reference evidence="1 2" key="1">
    <citation type="journal article" date="2014" name="Genome Announc.">
        <title>Draft Genome Sequence of Paenibacillus pini JCM 16418T, Isolated from the Rhizosphere of Pine Tree.</title>
        <authorList>
            <person name="Yuki M."/>
            <person name="Oshima K."/>
            <person name="Suda W."/>
            <person name="Oshida Y."/>
            <person name="Kitamura K."/>
            <person name="Iida Y."/>
            <person name="Hattori M."/>
            <person name="Ohkuma M."/>
        </authorList>
    </citation>
    <scope>NUCLEOTIDE SEQUENCE [LARGE SCALE GENOMIC DNA]</scope>
    <source>
        <strain evidence="1 2">JCM 16418</strain>
    </source>
</reference>
<sequence>MKRMPFERPTQHYDERILHIDEQICELLKQRKEISNNNPGYPPFEYIEKWSISFGLYEDYLKEVFGAFRSEEFYKPVIEPQGFRKHIPILKSLEYGGFFYSLISVRQYSNASVITFNMDWDITRDHSTHSNIPIYFELYVGEEYDCRMDSGTSTSGHSSHNYVISPPLPDDISGMEFIFRKFKEPFENNLIGTEINEIILRAD</sequence>
<dbReference type="eggNOG" id="ENOG502ZQAS">
    <property type="taxonomic scope" value="Bacteria"/>
</dbReference>